<comment type="caution">
    <text evidence="1">The sequence shown here is derived from an EMBL/GenBank/DDBJ whole genome shotgun (WGS) entry which is preliminary data.</text>
</comment>
<accession>A0A0F9JNH5</accession>
<dbReference type="EMBL" id="LAZR01015821">
    <property type="protein sequence ID" value="KKM07221.1"/>
    <property type="molecule type" value="Genomic_DNA"/>
</dbReference>
<sequence length="62" mass="7139">MDAEQIKHLIQLSDRAVNTRVLLEQGSANVVIFKAEFHALEEAIEELQLKRTHEKRLGTQIE</sequence>
<dbReference type="AlphaFoldDB" id="A0A0F9JNH5"/>
<organism evidence="1">
    <name type="scientific">marine sediment metagenome</name>
    <dbReference type="NCBI Taxonomy" id="412755"/>
    <lineage>
        <taxon>unclassified sequences</taxon>
        <taxon>metagenomes</taxon>
        <taxon>ecological metagenomes</taxon>
    </lineage>
</organism>
<name>A0A0F9JNH5_9ZZZZ</name>
<gene>
    <name evidence="1" type="ORF">LCGC14_1736220</name>
</gene>
<protein>
    <submittedName>
        <fullName evidence="1">Uncharacterized protein</fullName>
    </submittedName>
</protein>
<proteinExistence type="predicted"/>
<evidence type="ECO:0000313" key="1">
    <source>
        <dbReference type="EMBL" id="KKM07221.1"/>
    </source>
</evidence>
<reference evidence="1" key="1">
    <citation type="journal article" date="2015" name="Nature">
        <title>Complex archaea that bridge the gap between prokaryotes and eukaryotes.</title>
        <authorList>
            <person name="Spang A."/>
            <person name="Saw J.H."/>
            <person name="Jorgensen S.L."/>
            <person name="Zaremba-Niedzwiedzka K."/>
            <person name="Martijn J."/>
            <person name="Lind A.E."/>
            <person name="van Eijk R."/>
            <person name="Schleper C."/>
            <person name="Guy L."/>
            <person name="Ettema T.J."/>
        </authorList>
    </citation>
    <scope>NUCLEOTIDE SEQUENCE</scope>
</reference>